<protein>
    <submittedName>
        <fullName evidence="2">Uncharacterized protein</fullName>
    </submittedName>
</protein>
<gene>
    <name evidence="2" type="ORF">EYF80_008521</name>
</gene>
<sequence length="167" mass="18731">MWHNHWSGQYPRPLEGQKGETVSQRRVTSWCLAQQEKKQSDDLWVGAAHVNVPLALDDVAAIALQRLDCRGHTERDMTTCSVQFKMMCLLLGSEVIRPTTEIQIKPSIISVHNIPPAFSCLALSETKVTATPNQSTKTERDRNLAEILLSTAEQPECLQPPRSSRVE</sequence>
<organism evidence="2 3">
    <name type="scientific">Liparis tanakae</name>
    <name type="common">Tanaka's snailfish</name>
    <dbReference type="NCBI Taxonomy" id="230148"/>
    <lineage>
        <taxon>Eukaryota</taxon>
        <taxon>Metazoa</taxon>
        <taxon>Chordata</taxon>
        <taxon>Craniata</taxon>
        <taxon>Vertebrata</taxon>
        <taxon>Euteleostomi</taxon>
        <taxon>Actinopterygii</taxon>
        <taxon>Neopterygii</taxon>
        <taxon>Teleostei</taxon>
        <taxon>Neoteleostei</taxon>
        <taxon>Acanthomorphata</taxon>
        <taxon>Eupercaria</taxon>
        <taxon>Perciformes</taxon>
        <taxon>Cottioidei</taxon>
        <taxon>Cottales</taxon>
        <taxon>Liparidae</taxon>
        <taxon>Liparis</taxon>
    </lineage>
</organism>
<evidence type="ECO:0000313" key="3">
    <source>
        <dbReference type="Proteomes" id="UP000314294"/>
    </source>
</evidence>
<evidence type="ECO:0000313" key="2">
    <source>
        <dbReference type="EMBL" id="TNN81187.1"/>
    </source>
</evidence>
<reference evidence="2 3" key="1">
    <citation type="submission" date="2019-03" db="EMBL/GenBank/DDBJ databases">
        <title>First draft genome of Liparis tanakae, snailfish: a comprehensive survey of snailfish specific genes.</title>
        <authorList>
            <person name="Kim W."/>
            <person name="Song I."/>
            <person name="Jeong J.-H."/>
            <person name="Kim D."/>
            <person name="Kim S."/>
            <person name="Ryu S."/>
            <person name="Song J.Y."/>
            <person name="Lee S.K."/>
        </authorList>
    </citation>
    <scope>NUCLEOTIDE SEQUENCE [LARGE SCALE GENOMIC DNA]</scope>
    <source>
        <tissue evidence="2">Muscle</tissue>
    </source>
</reference>
<dbReference type="Proteomes" id="UP000314294">
    <property type="component" value="Unassembled WGS sequence"/>
</dbReference>
<proteinExistence type="predicted"/>
<accession>A0A4Z2ITW5</accession>
<keyword evidence="3" id="KW-1185">Reference proteome</keyword>
<dbReference type="EMBL" id="SRLO01000048">
    <property type="protein sequence ID" value="TNN81187.1"/>
    <property type="molecule type" value="Genomic_DNA"/>
</dbReference>
<name>A0A4Z2ITW5_9TELE</name>
<evidence type="ECO:0000256" key="1">
    <source>
        <dbReference type="SAM" id="MobiDB-lite"/>
    </source>
</evidence>
<feature type="region of interest" description="Disordered" evidence="1">
    <location>
        <begin position="1"/>
        <end position="20"/>
    </location>
</feature>
<dbReference type="AlphaFoldDB" id="A0A4Z2ITW5"/>
<comment type="caution">
    <text evidence="2">The sequence shown here is derived from an EMBL/GenBank/DDBJ whole genome shotgun (WGS) entry which is preliminary data.</text>
</comment>